<dbReference type="EMBL" id="VIKR01000001">
    <property type="protein sequence ID" value="TQV77480.1"/>
    <property type="molecule type" value="Genomic_DNA"/>
</dbReference>
<keyword evidence="1" id="KW-0175">Coiled coil</keyword>
<dbReference type="AlphaFoldDB" id="A0A545TJS1"/>
<dbReference type="RefSeq" id="WP_142941052.1">
    <property type="nucleotide sequence ID" value="NZ_VIKR01000001.1"/>
</dbReference>
<keyword evidence="3" id="KW-1185">Reference proteome</keyword>
<sequence>MPLSISQTSIVNSGAQPLGSSSFQINGNITPVSTASSLRTSRNLTNSASVISVSEEGRIESPFVSISEQAANLSNQNQPLPASETIDQLPGQIRNLNQQQQQIRVRQEDLAQQERSIEQEINLLQRKELEINRKRFELQRQSSIGSIINLQI</sequence>
<protein>
    <submittedName>
        <fullName evidence="2">Uncharacterized protein</fullName>
    </submittedName>
</protein>
<accession>A0A545TJS1</accession>
<gene>
    <name evidence="2" type="ORF">FLL45_05935</name>
</gene>
<dbReference type="Proteomes" id="UP000317839">
    <property type="component" value="Unassembled WGS sequence"/>
</dbReference>
<organism evidence="2 3">
    <name type="scientific">Aliikangiella marina</name>
    <dbReference type="NCBI Taxonomy" id="1712262"/>
    <lineage>
        <taxon>Bacteria</taxon>
        <taxon>Pseudomonadati</taxon>
        <taxon>Pseudomonadota</taxon>
        <taxon>Gammaproteobacteria</taxon>
        <taxon>Oceanospirillales</taxon>
        <taxon>Pleioneaceae</taxon>
        <taxon>Aliikangiella</taxon>
    </lineage>
</organism>
<name>A0A545TJS1_9GAMM</name>
<feature type="coiled-coil region" evidence="1">
    <location>
        <begin position="93"/>
        <end position="130"/>
    </location>
</feature>
<comment type="caution">
    <text evidence="2">The sequence shown here is derived from an EMBL/GenBank/DDBJ whole genome shotgun (WGS) entry which is preliminary data.</text>
</comment>
<evidence type="ECO:0000256" key="1">
    <source>
        <dbReference type="SAM" id="Coils"/>
    </source>
</evidence>
<evidence type="ECO:0000313" key="2">
    <source>
        <dbReference type="EMBL" id="TQV77480.1"/>
    </source>
</evidence>
<reference evidence="2 3" key="1">
    <citation type="submission" date="2019-06" db="EMBL/GenBank/DDBJ databases">
        <title>Draft genome of Aliikangiella marina GYP-15.</title>
        <authorList>
            <person name="Wang G."/>
        </authorList>
    </citation>
    <scope>NUCLEOTIDE SEQUENCE [LARGE SCALE GENOMIC DNA]</scope>
    <source>
        <strain evidence="2 3">GYP-15</strain>
    </source>
</reference>
<evidence type="ECO:0000313" key="3">
    <source>
        <dbReference type="Proteomes" id="UP000317839"/>
    </source>
</evidence>
<proteinExistence type="predicted"/>